<evidence type="ECO:0000313" key="2">
    <source>
        <dbReference type="Proteomes" id="UP000886876"/>
    </source>
</evidence>
<evidence type="ECO:0000313" key="1">
    <source>
        <dbReference type="EMBL" id="HIS98035.1"/>
    </source>
</evidence>
<reference evidence="1" key="2">
    <citation type="journal article" date="2021" name="PeerJ">
        <title>Extensive microbial diversity within the chicken gut microbiome revealed by metagenomics and culture.</title>
        <authorList>
            <person name="Gilroy R."/>
            <person name="Ravi A."/>
            <person name="Getino M."/>
            <person name="Pursley I."/>
            <person name="Horton D.L."/>
            <person name="Alikhan N.F."/>
            <person name="Baker D."/>
            <person name="Gharbi K."/>
            <person name="Hall N."/>
            <person name="Watson M."/>
            <person name="Adriaenssens E.M."/>
            <person name="Foster-Nyarko E."/>
            <person name="Jarju S."/>
            <person name="Secka A."/>
            <person name="Antonio M."/>
            <person name="Oren A."/>
            <person name="Chaudhuri R.R."/>
            <person name="La Ragione R."/>
            <person name="Hildebrand F."/>
            <person name="Pallen M.J."/>
        </authorList>
    </citation>
    <scope>NUCLEOTIDE SEQUENCE</scope>
    <source>
        <strain evidence="1">ChiHecec3B27-6122</strain>
    </source>
</reference>
<dbReference type="EMBL" id="DVJS01000215">
    <property type="protein sequence ID" value="HIS98035.1"/>
    <property type="molecule type" value="Genomic_DNA"/>
</dbReference>
<dbReference type="AlphaFoldDB" id="A0A9D1K8W4"/>
<name>A0A9D1K8W4_9FIRM</name>
<dbReference type="Pfam" id="PF14286">
    <property type="entry name" value="DHHW"/>
    <property type="match status" value="1"/>
</dbReference>
<evidence type="ECO:0008006" key="3">
    <source>
        <dbReference type="Google" id="ProtNLM"/>
    </source>
</evidence>
<organism evidence="1 2">
    <name type="scientific">Candidatus Scatomorpha pullistercoris</name>
    <dbReference type="NCBI Taxonomy" id="2840929"/>
    <lineage>
        <taxon>Bacteria</taxon>
        <taxon>Bacillati</taxon>
        <taxon>Bacillota</taxon>
        <taxon>Clostridia</taxon>
        <taxon>Eubacteriales</taxon>
        <taxon>Candidatus Scatomorpha</taxon>
    </lineage>
</organism>
<comment type="caution">
    <text evidence="1">The sequence shown here is derived from an EMBL/GenBank/DDBJ whole genome shotgun (WGS) entry which is preliminary data.</text>
</comment>
<dbReference type="InterPro" id="IPR025945">
    <property type="entry name" value="DHHW"/>
</dbReference>
<dbReference type="Proteomes" id="UP000886876">
    <property type="component" value="Unassembled WGS sequence"/>
</dbReference>
<protein>
    <recommendedName>
        <fullName evidence="3">DHHW protein</fullName>
    </recommendedName>
</protein>
<reference evidence="1" key="1">
    <citation type="submission" date="2020-10" db="EMBL/GenBank/DDBJ databases">
        <authorList>
            <person name="Gilroy R."/>
        </authorList>
    </citation>
    <scope>NUCLEOTIDE SEQUENCE</scope>
    <source>
        <strain evidence="1">ChiHecec3B27-6122</strain>
    </source>
</reference>
<proteinExistence type="predicted"/>
<gene>
    <name evidence="1" type="ORF">IAD42_08675</name>
</gene>
<sequence length="374" mass="42450">MSKKAMWAEALIFLAFIGVFFILNLVLPDRSFSEQENRYLQTRPEFSFKGLFSGDYTSKFETYTTDQFTFRDEWITLKAASELALGKQENNDVHLCENGTLIEGYERPEDSKLEQNMSALNALVGNVDAEVYFALIPDKSDLYASLLPTNAPNDSQKEVIDFCYGLSDATNVDMYSALNGHKDEYIFYRTDHHWTSLGAYYGLTALAESMGLPCPALDSYTNRHVVSDEFYGTTWSSSGFSWVDPDSMEIFVDVPEGLEVTSYPEGSPVEGKLYDFSYLEKKDKYSMFMGGNCPLHEIVTGAEGKPSLLIIRDSYTDSLIPFLLDDYSEIHVLDLRYYRASLKTYIEQNGFDQVLVCYSVYNFSTDANIFLLGM</sequence>
<accession>A0A9D1K8W4</accession>